<dbReference type="InterPro" id="IPR036188">
    <property type="entry name" value="FAD/NAD-bd_sf"/>
</dbReference>
<evidence type="ECO:0000313" key="8">
    <source>
        <dbReference type="Proteomes" id="UP000827284"/>
    </source>
</evidence>
<reference evidence="7" key="1">
    <citation type="submission" date="2021-11" db="EMBL/GenBank/DDBJ databases">
        <authorList>
            <person name="Herlambang A."/>
            <person name="Guo Y."/>
            <person name="Takashima Y."/>
            <person name="Nishizawa T."/>
        </authorList>
    </citation>
    <scope>NUCLEOTIDE SEQUENCE</scope>
    <source>
        <strain evidence="7">E1425</strain>
    </source>
</reference>
<dbReference type="SUPFAM" id="SSF51905">
    <property type="entry name" value="FAD/NAD(P)-binding domain"/>
    <property type="match status" value="1"/>
</dbReference>
<comment type="similarity">
    <text evidence="1">Belongs to the paxM FAD-dependent monooxygenase family.</text>
</comment>
<gene>
    <name evidence="7" type="ORF">EMPS_03159</name>
</gene>
<keyword evidence="3" id="KW-0274">FAD</keyword>
<evidence type="ECO:0000256" key="5">
    <source>
        <dbReference type="SAM" id="MobiDB-lite"/>
    </source>
</evidence>
<dbReference type="Pfam" id="PF01494">
    <property type="entry name" value="FAD_binding_3"/>
    <property type="match status" value="2"/>
</dbReference>
<feature type="compositionally biased region" description="Low complexity" evidence="5">
    <location>
        <begin position="281"/>
        <end position="293"/>
    </location>
</feature>
<dbReference type="PRINTS" id="PR00420">
    <property type="entry name" value="RNGMNOXGNASE"/>
</dbReference>
<evidence type="ECO:0000256" key="2">
    <source>
        <dbReference type="ARBA" id="ARBA00022630"/>
    </source>
</evidence>
<dbReference type="EMBL" id="BQFW01000004">
    <property type="protein sequence ID" value="GJJ70809.1"/>
    <property type="molecule type" value="Genomic_DNA"/>
</dbReference>
<sequence length="726" mass="80395">MHVLIVGGGIGGLMLGLMLERANIDYEILERSPEQRPLGSAISLGGTVLRVFEQLGLLEDIERISRPTARLELLKEDLRVMGHLDLKHFRERYGYSNVVMARPDLHDVLVNRIPAGKLHMGKRVLSSTQSEDGVLVRCQDGSSYSGDICVGCDGAYSSIRQLLHKKMKENGVLPKSDSKPLKFDQNCVVGITNELSPEKYPVLKGDSCTLYGIMGKEKPYIMWLVPVVGNRFAWSIGGRLLDSEMGQDNVRSFSFAEWWPELSTEVSDLVRDYALPELYDSSQSTSTGDASSTMSDTHSCHSKSAASTTSSRSSEADGADYQTSYSSTTTTTTKGSSLSSSNPPKLLPRRKRQPPPAKPGTVAEIIDATPQDRISKVMLESKFFKAWYYERTVLLGDACHKVLPFAGQGAVQAILDGISLANALYDMKTNSMDHITKAFKRYTSERMPMSKKAVLGSQTFGKVLDVQGPIPDFIRKYSFNHVPSWLLRLSSDKLHHHRPQLTYLPMVPDRGTAAAQVQEYSPKYLKRLEEDRKAFQNRQHSLFSAKSAPSLPIPAKTSTKTTMLDHETRMVGRALEPESEHVGDRLVVHIHEPRKAHHSPSSSSKHRSRSLVSQRSFVNLNLDSEVPPPLPKEAAPRHHPDIYIQLHPESKAGVMVGNISASASTASSPCSTPTSSTFSFTGQSTHLSEDTARQPRPRRRTLTLQNGKPQPYSRTSSREPVYAVAI</sequence>
<dbReference type="OrthoDB" id="655030at2759"/>
<evidence type="ECO:0000259" key="6">
    <source>
        <dbReference type="Pfam" id="PF01494"/>
    </source>
</evidence>
<evidence type="ECO:0000256" key="3">
    <source>
        <dbReference type="ARBA" id="ARBA00022827"/>
    </source>
</evidence>
<name>A0A9P3LUD2_9FUNG</name>
<dbReference type="PANTHER" id="PTHR47356">
    <property type="entry name" value="FAD-DEPENDENT MONOOXYGENASE ASQG-RELATED"/>
    <property type="match status" value="1"/>
</dbReference>
<organism evidence="7 8">
    <name type="scientific">Entomortierella parvispora</name>
    <dbReference type="NCBI Taxonomy" id="205924"/>
    <lineage>
        <taxon>Eukaryota</taxon>
        <taxon>Fungi</taxon>
        <taxon>Fungi incertae sedis</taxon>
        <taxon>Mucoromycota</taxon>
        <taxon>Mortierellomycotina</taxon>
        <taxon>Mortierellomycetes</taxon>
        <taxon>Mortierellales</taxon>
        <taxon>Mortierellaceae</taxon>
        <taxon>Entomortierella</taxon>
    </lineage>
</organism>
<feature type="compositionally biased region" description="Low complexity" evidence="5">
    <location>
        <begin position="323"/>
        <end position="344"/>
    </location>
</feature>
<feature type="region of interest" description="Disordered" evidence="5">
    <location>
        <begin position="280"/>
        <end position="362"/>
    </location>
</feature>
<protein>
    <recommendedName>
        <fullName evidence="6">FAD-binding domain-containing protein</fullName>
    </recommendedName>
</protein>
<dbReference type="GO" id="GO:0071949">
    <property type="term" value="F:FAD binding"/>
    <property type="evidence" value="ECO:0007669"/>
    <property type="project" value="InterPro"/>
</dbReference>
<dbReference type="Proteomes" id="UP000827284">
    <property type="component" value="Unassembled WGS sequence"/>
</dbReference>
<feature type="compositionally biased region" description="Polar residues" evidence="5">
    <location>
        <begin position="706"/>
        <end position="715"/>
    </location>
</feature>
<dbReference type="PANTHER" id="PTHR47356:SF2">
    <property type="entry name" value="FAD-BINDING DOMAIN-CONTAINING PROTEIN-RELATED"/>
    <property type="match status" value="1"/>
</dbReference>
<dbReference type="GO" id="GO:0004497">
    <property type="term" value="F:monooxygenase activity"/>
    <property type="evidence" value="ECO:0007669"/>
    <property type="project" value="InterPro"/>
</dbReference>
<dbReference type="Gene3D" id="3.50.50.60">
    <property type="entry name" value="FAD/NAD(P)-binding domain"/>
    <property type="match status" value="2"/>
</dbReference>
<feature type="compositionally biased region" description="Low complexity" evidence="5">
    <location>
        <begin position="302"/>
        <end position="313"/>
    </location>
</feature>
<feature type="domain" description="FAD-binding" evidence="6">
    <location>
        <begin position="370"/>
        <end position="454"/>
    </location>
</feature>
<feature type="region of interest" description="Disordered" evidence="5">
    <location>
        <begin position="662"/>
        <end position="726"/>
    </location>
</feature>
<evidence type="ECO:0000313" key="7">
    <source>
        <dbReference type="EMBL" id="GJJ70809.1"/>
    </source>
</evidence>
<dbReference type="InterPro" id="IPR050562">
    <property type="entry name" value="FAD_mOase_fung"/>
</dbReference>
<evidence type="ECO:0000256" key="4">
    <source>
        <dbReference type="ARBA" id="ARBA00023002"/>
    </source>
</evidence>
<reference evidence="7" key="2">
    <citation type="journal article" date="2022" name="Microbiol. Resour. Announc.">
        <title>Whole-Genome Sequence of Entomortierella parvispora E1425, a Mucoromycotan Fungus Associated with Burkholderiaceae-Related Endosymbiotic Bacteria.</title>
        <authorList>
            <person name="Herlambang A."/>
            <person name="Guo Y."/>
            <person name="Takashima Y."/>
            <person name="Narisawa K."/>
            <person name="Ohta H."/>
            <person name="Nishizawa T."/>
        </authorList>
    </citation>
    <scope>NUCLEOTIDE SEQUENCE</scope>
    <source>
        <strain evidence="7">E1425</strain>
    </source>
</reference>
<feature type="region of interest" description="Disordered" evidence="5">
    <location>
        <begin position="592"/>
        <end position="612"/>
    </location>
</feature>
<comment type="caution">
    <text evidence="7">The sequence shown here is derived from an EMBL/GenBank/DDBJ whole genome shotgun (WGS) entry which is preliminary data.</text>
</comment>
<keyword evidence="8" id="KW-1185">Reference proteome</keyword>
<keyword evidence="2" id="KW-0285">Flavoprotein</keyword>
<evidence type="ECO:0000256" key="1">
    <source>
        <dbReference type="ARBA" id="ARBA00007992"/>
    </source>
</evidence>
<accession>A0A9P3LUD2</accession>
<feature type="compositionally biased region" description="Low complexity" evidence="5">
    <location>
        <begin position="662"/>
        <end position="681"/>
    </location>
</feature>
<keyword evidence="4" id="KW-0560">Oxidoreductase</keyword>
<feature type="domain" description="FAD-binding" evidence="6">
    <location>
        <begin position="2"/>
        <end position="184"/>
    </location>
</feature>
<feature type="compositionally biased region" description="Basic residues" evidence="5">
    <location>
        <begin position="594"/>
        <end position="609"/>
    </location>
</feature>
<proteinExistence type="inferred from homology"/>
<dbReference type="AlphaFoldDB" id="A0A9P3LUD2"/>
<dbReference type="InterPro" id="IPR002938">
    <property type="entry name" value="FAD-bd"/>
</dbReference>